<dbReference type="RefSeq" id="WP_284873968.1">
    <property type="nucleotide sequence ID" value="NZ_CP126970.1"/>
</dbReference>
<evidence type="ECO:0000313" key="1">
    <source>
        <dbReference type="EMBL" id="WIM69374.1"/>
    </source>
</evidence>
<reference evidence="1 2" key="1">
    <citation type="submission" date="2023-05" db="EMBL/GenBank/DDBJ databases">
        <title>Corynebacterium suedekumii sp. nov. and Corynebacterium breve sp. nov. isolated from raw cow's milk.</title>
        <authorList>
            <person name="Baer M.K."/>
            <person name="Mehl L."/>
            <person name="Hellmuth R."/>
            <person name="Marke G."/>
            <person name="Lipski A."/>
        </authorList>
    </citation>
    <scope>NUCLEOTIDE SEQUENCE [LARGE SCALE GENOMIC DNA]</scope>
    <source>
        <strain evidence="1 2">LM112</strain>
    </source>
</reference>
<name>A0ABY8VIJ1_9CORY</name>
<dbReference type="EMBL" id="CP126970">
    <property type="protein sequence ID" value="WIM69374.1"/>
    <property type="molecule type" value="Genomic_DNA"/>
</dbReference>
<dbReference type="Proteomes" id="UP001238805">
    <property type="component" value="Chromosome"/>
</dbReference>
<gene>
    <name evidence="1" type="ORF">QP029_08900</name>
</gene>
<evidence type="ECO:0000313" key="2">
    <source>
        <dbReference type="Proteomes" id="UP001238805"/>
    </source>
</evidence>
<protein>
    <submittedName>
        <fullName evidence="1">Uncharacterized protein</fullName>
    </submittedName>
</protein>
<accession>A0ABY8VIJ1</accession>
<organism evidence="1 2">
    <name type="scientific">Corynebacterium suedekumii</name>
    <dbReference type="NCBI Taxonomy" id="3049801"/>
    <lineage>
        <taxon>Bacteria</taxon>
        <taxon>Bacillati</taxon>
        <taxon>Actinomycetota</taxon>
        <taxon>Actinomycetes</taxon>
        <taxon>Mycobacteriales</taxon>
        <taxon>Corynebacteriaceae</taxon>
        <taxon>Corynebacterium</taxon>
    </lineage>
</organism>
<keyword evidence="2" id="KW-1185">Reference proteome</keyword>
<sequence>MDHETYDMVAARTFTVPLTGLNDYGSGPRTFATRTRGGAVFVRTEINRENFGERMTGRELCTLVPADHGLVIDGALVDAAVVTIWRERATVDIATDRAAAAARYGTVPDRYVPVPPASTDLASLLYSLAKEGVEFAGVVRFLGDEHRVSGDLPPELVDAAVAERARLIAPAVGAPLSIHLSPGNGTGDSSTNFDHEPAWDPAPAPEQWVEELERHPRTEPFIADWWLLRLRQAGAL</sequence>
<proteinExistence type="predicted"/>